<keyword evidence="3" id="KW-1185">Reference proteome</keyword>
<evidence type="ECO:0000313" key="3">
    <source>
        <dbReference type="Proteomes" id="UP000054466"/>
    </source>
</evidence>
<feature type="compositionally biased region" description="Polar residues" evidence="1">
    <location>
        <begin position="16"/>
        <end position="30"/>
    </location>
</feature>
<reference evidence="2 3" key="1">
    <citation type="submission" date="2015-01" db="EMBL/GenBank/DDBJ databases">
        <title>The Genome Sequence of Cladophialophora immunda CBS83496.</title>
        <authorList>
            <consortium name="The Broad Institute Genomics Platform"/>
            <person name="Cuomo C."/>
            <person name="de Hoog S."/>
            <person name="Gorbushina A."/>
            <person name="Stielow B."/>
            <person name="Teixiera M."/>
            <person name="Abouelleil A."/>
            <person name="Chapman S.B."/>
            <person name="Priest M."/>
            <person name="Young S.K."/>
            <person name="Wortman J."/>
            <person name="Nusbaum C."/>
            <person name="Birren B."/>
        </authorList>
    </citation>
    <scope>NUCLEOTIDE SEQUENCE [LARGE SCALE GENOMIC DNA]</scope>
    <source>
        <strain evidence="2 3">CBS 83496</strain>
    </source>
</reference>
<dbReference type="GeneID" id="27342041"/>
<name>A0A0D2D652_9EURO</name>
<evidence type="ECO:0000313" key="2">
    <source>
        <dbReference type="EMBL" id="KIW31179.1"/>
    </source>
</evidence>
<dbReference type="EMBL" id="KN847041">
    <property type="protein sequence ID" value="KIW31179.1"/>
    <property type="molecule type" value="Genomic_DNA"/>
</dbReference>
<dbReference type="RefSeq" id="XP_016251395.1">
    <property type="nucleotide sequence ID" value="XM_016389493.1"/>
</dbReference>
<dbReference type="Proteomes" id="UP000054466">
    <property type="component" value="Unassembled WGS sequence"/>
</dbReference>
<dbReference type="VEuPathDB" id="FungiDB:PV07_02847"/>
<proteinExistence type="predicted"/>
<evidence type="ECO:0000256" key="1">
    <source>
        <dbReference type="SAM" id="MobiDB-lite"/>
    </source>
</evidence>
<protein>
    <recommendedName>
        <fullName evidence="4">Transcription factor domain-containing protein</fullName>
    </recommendedName>
</protein>
<sequence length="427" mass="47379">MRQQSYERAPKPDACDTQQEVPQRLSAETDSNSYATLRSLYTSWLPHLHPDENPDLSTQDLDFDAGLGDPLTLCVKLTAFFSRAAFFSSSSRRSTIANNEPFPIQRALYLYKLSAIQMIRSRLSENPQSPDQNIFLGIVTLAGCEFMANNPEEGRLHLEACLEIAHARGGLCTLSSLELELVCLAEFDIAALLGKAPCAPLQEMEAAVYSNISKERIVPAWAESDLAKLDCLCTEEASQTRQGLACLLQSTHGLNGSKSSKSRARSQDNLVLRGLFAGFLLCSNQPYTTPLYLTEDIGLYEPLRVAGMLVVAATCLKNTPKDHLLDRLTTDLALQLQLMPLPFYGPRPVASAMLWIYFVGAHGSPAPQKRLFFQQGVAHVARLMGLETWEEVREQLRRFPYVDGEFDGPCEEIWNSAMILSSLTARP</sequence>
<dbReference type="AlphaFoldDB" id="A0A0D2D652"/>
<dbReference type="Pfam" id="PF11951">
    <property type="entry name" value="Fungal_trans_2"/>
    <property type="match status" value="1"/>
</dbReference>
<feature type="region of interest" description="Disordered" evidence="1">
    <location>
        <begin position="1"/>
        <end position="30"/>
    </location>
</feature>
<dbReference type="InterPro" id="IPR021858">
    <property type="entry name" value="Fun_TF"/>
</dbReference>
<dbReference type="OrthoDB" id="4158087at2759"/>
<organism evidence="2 3">
    <name type="scientific">Cladophialophora immunda</name>
    <dbReference type="NCBI Taxonomy" id="569365"/>
    <lineage>
        <taxon>Eukaryota</taxon>
        <taxon>Fungi</taxon>
        <taxon>Dikarya</taxon>
        <taxon>Ascomycota</taxon>
        <taxon>Pezizomycotina</taxon>
        <taxon>Eurotiomycetes</taxon>
        <taxon>Chaetothyriomycetidae</taxon>
        <taxon>Chaetothyriales</taxon>
        <taxon>Herpotrichiellaceae</taxon>
        <taxon>Cladophialophora</taxon>
    </lineage>
</organism>
<dbReference type="PANTHER" id="PTHR37540">
    <property type="entry name" value="TRANSCRIPTION FACTOR (ACR-2), PUTATIVE-RELATED-RELATED"/>
    <property type="match status" value="1"/>
</dbReference>
<dbReference type="HOGENOM" id="CLU_642499_0_0_1"/>
<gene>
    <name evidence="2" type="ORF">PV07_02847</name>
</gene>
<dbReference type="PANTHER" id="PTHR37540:SF10">
    <property type="entry name" value="SIGMA-70 REGION 2 FAMILY PROTEIN"/>
    <property type="match status" value="1"/>
</dbReference>
<accession>A0A0D2D652</accession>
<evidence type="ECO:0008006" key="4">
    <source>
        <dbReference type="Google" id="ProtNLM"/>
    </source>
</evidence>